<proteinExistence type="predicted"/>
<accession>A0A2A6CDS7</accession>
<dbReference type="EnsemblMetazoa" id="PPA05365.1">
    <property type="protein sequence ID" value="PPA05365.1"/>
    <property type="gene ID" value="WBGene00094919"/>
</dbReference>
<sequence>MPTHITILRERFLAGLAGANPVTVSSEKEVSFLARVGLNSLDEVETLLRDALVELDQFRQLTESVKEIEGDDRELITFYDEATFEEFAKLDPVKSSFFLSRFAQAAYEPKCHDEDKPIIVPVYYHAGGTVELPCKQCEWAHVTWKHIPLHHATVFLADPSKFLLQHGSDEKYVQSLKTSLTPVGGGFHRRAHLLKKMYRDDADKWISGTHNPVPPPQRHASIHHYIQADGRLYIHGSMLESSGIYFCYDTQSRDAHTRIFFVLMAMAPLVHHTGATGKMDVASVWNVDDWLTSGQDYEETCSEFDESKIEPMPDEFAHMRYSPATYPANAEAVFGKVPRNLSFFIGTATDDTFLEVDHEYSEWTTCRAEELFQYREAHCVLKRKPGERIKEFKDVPWLSWISQLNAYFDRISSIRLHSYVVTSLIYKGHSYGPHNADTEACDLRKPKIWNAFMRAILPALTGETYEKLKEMMDVSKWDNDRALPMTLDGMKKPCFEIVAKASEKWWAIRGISFIEKKACTMP</sequence>
<organism evidence="1 2">
    <name type="scientific">Pristionchus pacificus</name>
    <name type="common">Parasitic nematode worm</name>
    <dbReference type="NCBI Taxonomy" id="54126"/>
    <lineage>
        <taxon>Eukaryota</taxon>
        <taxon>Metazoa</taxon>
        <taxon>Ecdysozoa</taxon>
        <taxon>Nematoda</taxon>
        <taxon>Chromadorea</taxon>
        <taxon>Rhabditida</taxon>
        <taxon>Rhabditina</taxon>
        <taxon>Diplogasteromorpha</taxon>
        <taxon>Diplogasteroidea</taxon>
        <taxon>Neodiplogasteridae</taxon>
        <taxon>Pristionchus</taxon>
    </lineage>
</organism>
<dbReference type="AlphaFoldDB" id="A0A2A6CDS7"/>
<reference evidence="2" key="1">
    <citation type="journal article" date="2008" name="Nat. Genet.">
        <title>The Pristionchus pacificus genome provides a unique perspective on nematode lifestyle and parasitism.</title>
        <authorList>
            <person name="Dieterich C."/>
            <person name="Clifton S.W."/>
            <person name="Schuster L.N."/>
            <person name="Chinwalla A."/>
            <person name="Delehaunty K."/>
            <person name="Dinkelacker I."/>
            <person name="Fulton L."/>
            <person name="Fulton R."/>
            <person name="Godfrey J."/>
            <person name="Minx P."/>
            <person name="Mitreva M."/>
            <person name="Roeseler W."/>
            <person name="Tian H."/>
            <person name="Witte H."/>
            <person name="Yang S.P."/>
            <person name="Wilson R.K."/>
            <person name="Sommer R.J."/>
        </authorList>
    </citation>
    <scope>NUCLEOTIDE SEQUENCE [LARGE SCALE GENOMIC DNA]</scope>
    <source>
        <strain evidence="2">PS312</strain>
    </source>
</reference>
<keyword evidence="2" id="KW-1185">Reference proteome</keyword>
<dbReference type="Proteomes" id="UP000005239">
    <property type="component" value="Unassembled WGS sequence"/>
</dbReference>
<protein>
    <submittedName>
        <fullName evidence="1">Uncharacterized protein</fullName>
    </submittedName>
</protein>
<accession>A0A8R1YAY8</accession>
<evidence type="ECO:0000313" key="2">
    <source>
        <dbReference type="Proteomes" id="UP000005239"/>
    </source>
</evidence>
<evidence type="ECO:0000313" key="1">
    <source>
        <dbReference type="EnsemblMetazoa" id="PPA05365.1"/>
    </source>
</evidence>
<reference evidence="1" key="2">
    <citation type="submission" date="2022-06" db="UniProtKB">
        <authorList>
            <consortium name="EnsemblMetazoa"/>
        </authorList>
    </citation>
    <scope>IDENTIFICATION</scope>
    <source>
        <strain evidence="1">PS312</strain>
    </source>
</reference>
<name>A0A2A6CDS7_PRIPA</name>
<gene>
    <name evidence="1" type="primary">WBGene00094919</name>
</gene>